<dbReference type="Proteomes" id="UP000185781">
    <property type="component" value="Unassembled WGS sequence"/>
</dbReference>
<dbReference type="InterPro" id="IPR017853">
    <property type="entry name" value="GH"/>
</dbReference>
<feature type="domain" description="Glycoside hydrolase family 5" evidence="5">
    <location>
        <begin position="32"/>
        <end position="436"/>
    </location>
</feature>
<dbReference type="Gene3D" id="3.20.20.80">
    <property type="entry name" value="Glycosidases"/>
    <property type="match status" value="1"/>
</dbReference>
<evidence type="ECO:0000313" key="6">
    <source>
        <dbReference type="EMBL" id="SIT25555.1"/>
    </source>
</evidence>
<dbReference type="GO" id="GO:0016985">
    <property type="term" value="F:mannan endo-1,4-beta-mannosidase activity"/>
    <property type="evidence" value="ECO:0007669"/>
    <property type="project" value="TreeGrafter"/>
</dbReference>
<dbReference type="PANTHER" id="PTHR31451">
    <property type="match status" value="1"/>
</dbReference>
<dbReference type="InterPro" id="IPR001547">
    <property type="entry name" value="Glyco_hydro_5"/>
</dbReference>
<evidence type="ECO:0000256" key="2">
    <source>
        <dbReference type="ARBA" id="ARBA00012706"/>
    </source>
</evidence>
<keyword evidence="3" id="KW-0378">Hydrolase</keyword>
<dbReference type="SUPFAM" id="SSF51445">
    <property type="entry name" value="(Trans)glycosidases"/>
    <property type="match status" value="1"/>
</dbReference>
<dbReference type="RefSeq" id="WP_228427575.1">
    <property type="nucleotide sequence ID" value="NZ_FTOV01000016.1"/>
</dbReference>
<dbReference type="STRING" id="373672.SAMN05421785_11649"/>
<evidence type="ECO:0000256" key="4">
    <source>
        <dbReference type="ARBA" id="ARBA00023295"/>
    </source>
</evidence>
<dbReference type="EC" id="3.2.1.78" evidence="2"/>
<evidence type="ECO:0000256" key="1">
    <source>
        <dbReference type="ARBA" id="ARBA00001678"/>
    </source>
</evidence>
<evidence type="ECO:0000256" key="3">
    <source>
        <dbReference type="ARBA" id="ARBA00022801"/>
    </source>
</evidence>
<dbReference type="EMBL" id="FTOV01000016">
    <property type="protein sequence ID" value="SIT25555.1"/>
    <property type="molecule type" value="Genomic_DNA"/>
</dbReference>
<dbReference type="Pfam" id="PF26410">
    <property type="entry name" value="GH5_mannosidase"/>
    <property type="match status" value="1"/>
</dbReference>
<dbReference type="PANTHER" id="PTHR31451:SF40">
    <property type="entry name" value="GLYCOSIDE HYDROLASE FAMILY 5 DOMAIN-CONTAINING PROTEIN"/>
    <property type="match status" value="1"/>
</dbReference>
<gene>
    <name evidence="6" type="ORF">SAMN05421785_11649</name>
</gene>
<keyword evidence="4" id="KW-0326">Glycosidase</keyword>
<evidence type="ECO:0000259" key="5">
    <source>
        <dbReference type="Pfam" id="PF26410"/>
    </source>
</evidence>
<protein>
    <recommendedName>
        <fullName evidence="2">mannan endo-1,4-beta-mannosidase</fullName>
        <ecNumber evidence="2">3.2.1.78</ecNumber>
    </recommendedName>
</protein>
<proteinExistence type="predicted"/>
<name>A0A1N7QRL3_9FLAO</name>
<organism evidence="6 7">
    <name type="scientific">Chryseobacterium gambrini</name>
    <dbReference type="NCBI Taxonomy" id="373672"/>
    <lineage>
        <taxon>Bacteria</taxon>
        <taxon>Pseudomonadati</taxon>
        <taxon>Bacteroidota</taxon>
        <taxon>Flavobacteriia</taxon>
        <taxon>Flavobacteriales</taxon>
        <taxon>Weeksellaceae</taxon>
        <taxon>Chryseobacterium group</taxon>
        <taxon>Chryseobacterium</taxon>
    </lineage>
</organism>
<comment type="catalytic activity">
    <reaction evidence="1">
        <text>Random hydrolysis of (1-&gt;4)-beta-D-mannosidic linkages in mannans, galactomannans and glucomannans.</text>
        <dbReference type="EC" id="3.2.1.78"/>
    </reaction>
</comment>
<reference evidence="6 7" key="1">
    <citation type="submission" date="2017-01" db="EMBL/GenBank/DDBJ databases">
        <authorList>
            <person name="Mah S.A."/>
            <person name="Swanson W.J."/>
            <person name="Moy G.W."/>
            <person name="Vacquier V.D."/>
        </authorList>
    </citation>
    <scope>NUCLEOTIDE SEQUENCE [LARGE SCALE GENOMIC DNA]</scope>
    <source>
        <strain evidence="6 7">DSM 18014</strain>
    </source>
</reference>
<sequence>MLTDSSIFLTMKLPFKILLILLFCILAKLNAQKFVTVKDGHFILKKKEYYFVGTNFWYASYLGLEKNEEKGISRLKKELDFLKSQNIENIRVLAAVEGSGKLNGANRVEPAYQYEAGKFDEDKLKGLDILMDEAGKRNMKVILFLSNNWEWSGGWLQYLLWNNKIDQQKTAEKLNWDDQRDFTAKFYSCEECKNQYFEQVKKIVTRRNSVNGKKYTKDKTLMAWEIANEPRPMRPAANGEYKKFITESASYIKSLDKNHLVTTGSEGVQGTEDMNLYKENHADKNIDYLTIHIWPKNWGWFANETMEKDFEEVNRRTSDYIKSHLKIADEVHKPLVLEEFGFPRDGHSFDINSSTKLRDKYYESTLKLWNENRNLKGSFAGCSFWAFNGVAKPIPGQTFWKKGDDYMGDPPMEEQGLNGVFISDQSTWKIIRKYNTNP</sequence>
<dbReference type="InterPro" id="IPR045053">
    <property type="entry name" value="MAN-like"/>
</dbReference>
<accession>A0A1N7QRL3</accession>
<evidence type="ECO:0000313" key="7">
    <source>
        <dbReference type="Proteomes" id="UP000185781"/>
    </source>
</evidence>
<dbReference type="AlphaFoldDB" id="A0A1N7QRL3"/>